<keyword evidence="2" id="KW-1185">Reference proteome</keyword>
<name>A0AAV1I6S7_9CHLO</name>
<dbReference type="PANTHER" id="PTHR31051">
    <property type="entry name" value="PROTEASOME ASSEMBLY CHAPERONE 3"/>
    <property type="match status" value="1"/>
</dbReference>
<dbReference type="EMBL" id="CAUYUE010000007">
    <property type="protein sequence ID" value="CAK0782415.1"/>
    <property type="molecule type" value="Genomic_DNA"/>
</dbReference>
<dbReference type="Gene3D" id="3.30.230.90">
    <property type="match status" value="1"/>
</dbReference>
<dbReference type="Pfam" id="PF10178">
    <property type="entry name" value="PAC3"/>
    <property type="match status" value="1"/>
</dbReference>
<protein>
    <recommendedName>
        <fullName evidence="3">Proteasome assembly chaperone 3</fullName>
    </recommendedName>
</protein>
<gene>
    <name evidence="1" type="ORF">CVIRNUC_005676</name>
</gene>
<evidence type="ECO:0008006" key="3">
    <source>
        <dbReference type="Google" id="ProtNLM"/>
    </source>
</evidence>
<dbReference type="InterPro" id="IPR053720">
    <property type="entry name" value="Psm_Assembly_Chaperone"/>
</dbReference>
<dbReference type="Proteomes" id="UP001314263">
    <property type="component" value="Unassembled WGS sequence"/>
</dbReference>
<comment type="caution">
    <text evidence="1">The sequence shown here is derived from an EMBL/GenBank/DDBJ whole genome shotgun (WGS) entry which is preliminary data.</text>
</comment>
<evidence type="ECO:0000313" key="1">
    <source>
        <dbReference type="EMBL" id="CAK0782415.1"/>
    </source>
</evidence>
<organism evidence="1 2">
    <name type="scientific">Coccomyxa viridis</name>
    <dbReference type="NCBI Taxonomy" id="1274662"/>
    <lineage>
        <taxon>Eukaryota</taxon>
        <taxon>Viridiplantae</taxon>
        <taxon>Chlorophyta</taxon>
        <taxon>core chlorophytes</taxon>
        <taxon>Trebouxiophyceae</taxon>
        <taxon>Trebouxiophyceae incertae sedis</taxon>
        <taxon>Coccomyxaceae</taxon>
        <taxon>Coccomyxa</taxon>
    </lineage>
</organism>
<accession>A0AAV1I6S7</accession>
<sequence>MVQSFPVRTQQWEADVGGTRTDFLSTLYTDRLMVVATQLGALGTIQSAKAEAVLEGQHTFAVDTLLGRRDDSALTVCARHMAEKLLDAGCTRPLLLSVGLRDHSLEAMRSIIGEVLDHPLW</sequence>
<dbReference type="PANTHER" id="PTHR31051:SF1">
    <property type="entry name" value="PROTEASOME ASSEMBLY CHAPERONE 3"/>
    <property type="match status" value="1"/>
</dbReference>
<dbReference type="AlphaFoldDB" id="A0AAV1I6S7"/>
<dbReference type="InterPro" id="IPR018788">
    <property type="entry name" value="Proteasome_assmbl_chp_3"/>
</dbReference>
<dbReference type="GO" id="GO:0043248">
    <property type="term" value="P:proteasome assembly"/>
    <property type="evidence" value="ECO:0007669"/>
    <property type="project" value="InterPro"/>
</dbReference>
<proteinExistence type="predicted"/>
<evidence type="ECO:0000313" key="2">
    <source>
        <dbReference type="Proteomes" id="UP001314263"/>
    </source>
</evidence>
<reference evidence="1 2" key="1">
    <citation type="submission" date="2023-10" db="EMBL/GenBank/DDBJ databases">
        <authorList>
            <person name="Maclean D."/>
            <person name="Macfadyen A."/>
        </authorList>
    </citation>
    <scope>NUCLEOTIDE SEQUENCE [LARGE SCALE GENOMIC DNA]</scope>
</reference>